<protein>
    <submittedName>
        <fullName evidence="2">Uncharacterized protein</fullName>
    </submittedName>
</protein>
<sequence length="489" mass="54365">MDRGGVEFPDVQRRLWAESEYKRRDDKREIIRVAYVVRMASADGGPWQISVNDSRARFVRAGKNEGIGVRRKVRKGEAGLIKFPSSHKFLSCCPFLSFSFDGHCPSAYLREVLTEARSDNRQESHTSRGMPTAPFFDMTVQVINQLNQMEPPNTSRPNHQHQQHGGALLRTSWNTASKISRLALTSPDGRSPHAIRRHGADIFTRARRLPCGARRLFLVSSRYQRQASKEKQEPSHALPSAPTHVRPSDARETASEWSMWGTNQIRRTATIKVLPTQWKTQISSMFAAAVGYGPYGVHASRESMERTAAGAVEQGTYLLATTHLMTLHGGCLLGNCLDQEPAHEIPLCPHSSRWYCRRLSAMQIEMTLSLGTEPLDNETSVLRRCIAPPSVLVHSRPEHGCVHRPTASSCRRHLLPHLLAAFTKSKNDESKPDLTLSPEHAIGLPSTMATGFLAETPSDPDLYSNPNPALVPDPMCLINDPTPLPADNG</sequence>
<dbReference type="KEGG" id="clup:CLUP02_10101"/>
<dbReference type="AlphaFoldDB" id="A0A9Q8SW39"/>
<dbReference type="RefSeq" id="XP_049146221.1">
    <property type="nucleotide sequence ID" value="XM_049289077.1"/>
</dbReference>
<dbReference type="GeneID" id="73344087"/>
<evidence type="ECO:0000256" key="1">
    <source>
        <dbReference type="SAM" id="MobiDB-lite"/>
    </source>
</evidence>
<dbReference type="EMBL" id="CP019477">
    <property type="protein sequence ID" value="UQC84604.1"/>
    <property type="molecule type" value="Genomic_DNA"/>
</dbReference>
<organism evidence="2 3">
    <name type="scientific">Colletotrichum lupini</name>
    <dbReference type="NCBI Taxonomy" id="145971"/>
    <lineage>
        <taxon>Eukaryota</taxon>
        <taxon>Fungi</taxon>
        <taxon>Dikarya</taxon>
        <taxon>Ascomycota</taxon>
        <taxon>Pezizomycotina</taxon>
        <taxon>Sordariomycetes</taxon>
        <taxon>Hypocreomycetidae</taxon>
        <taxon>Glomerellales</taxon>
        <taxon>Glomerellaceae</taxon>
        <taxon>Colletotrichum</taxon>
        <taxon>Colletotrichum acutatum species complex</taxon>
    </lineage>
</organism>
<gene>
    <name evidence="2" type="ORF">CLUP02_10101</name>
</gene>
<keyword evidence="3" id="KW-1185">Reference proteome</keyword>
<evidence type="ECO:0000313" key="2">
    <source>
        <dbReference type="EMBL" id="UQC84604.1"/>
    </source>
</evidence>
<dbReference type="Proteomes" id="UP000830671">
    <property type="component" value="Chromosome 5"/>
</dbReference>
<name>A0A9Q8SW39_9PEZI</name>
<proteinExistence type="predicted"/>
<accession>A0A9Q8SW39</accession>
<evidence type="ECO:0000313" key="3">
    <source>
        <dbReference type="Proteomes" id="UP000830671"/>
    </source>
</evidence>
<reference evidence="2" key="1">
    <citation type="journal article" date="2021" name="Mol. Plant Microbe Interact.">
        <title>Complete Genome Sequence of the Plant-Pathogenic Fungus Colletotrichum lupini.</title>
        <authorList>
            <person name="Baroncelli R."/>
            <person name="Pensec F."/>
            <person name="Da Lio D."/>
            <person name="Boufleur T."/>
            <person name="Vicente I."/>
            <person name="Sarrocco S."/>
            <person name="Picot A."/>
            <person name="Baraldi E."/>
            <person name="Sukno S."/>
            <person name="Thon M."/>
            <person name="Le Floch G."/>
        </authorList>
    </citation>
    <scope>NUCLEOTIDE SEQUENCE</scope>
    <source>
        <strain evidence="2">IMI 504893</strain>
    </source>
</reference>
<feature type="region of interest" description="Disordered" evidence="1">
    <location>
        <begin position="225"/>
        <end position="255"/>
    </location>
</feature>